<evidence type="ECO:0000259" key="1">
    <source>
        <dbReference type="PROSITE" id="PS50206"/>
    </source>
</evidence>
<dbReference type="KEGG" id="shi:Shel_16580"/>
<protein>
    <submittedName>
        <fullName evidence="2">Rhodanese-related sulfurtransferase</fullName>
    </submittedName>
</protein>
<sequence>MGLFDMFSRPNINDGAKACADMPGAVLLDVREPDEFARGRIPGAVNLSVKRISEVEAVVPDKSTPVFIYCFGGGRADKAELSMRAMGYENVKSIGGISGYRGPVER</sequence>
<dbReference type="GO" id="GO:0016740">
    <property type="term" value="F:transferase activity"/>
    <property type="evidence" value="ECO:0007669"/>
    <property type="project" value="UniProtKB-KW"/>
</dbReference>
<reference evidence="2 3" key="1">
    <citation type="journal article" date="2009" name="Stand. Genomic Sci.">
        <title>Complete genome sequence of Slackia heliotrinireducens type strain (RHS 1).</title>
        <authorList>
            <person name="Pukall R."/>
            <person name="Lapidus A."/>
            <person name="Nolan M."/>
            <person name="Copeland A."/>
            <person name="Glavina Del Rio T."/>
            <person name="Lucas S."/>
            <person name="Chen F."/>
            <person name="Tice H."/>
            <person name="Cheng J.F."/>
            <person name="Chertkov O."/>
            <person name="Bruce D."/>
            <person name="Goodwin L."/>
            <person name="Kuske C."/>
            <person name="Brettin T."/>
            <person name="Detter J.C."/>
            <person name="Han C."/>
            <person name="Pitluck S."/>
            <person name="Pati A."/>
            <person name="Mavrommatis K."/>
            <person name="Ivanova N."/>
            <person name="Ovchinnikova G."/>
            <person name="Chen A."/>
            <person name="Palaniappan K."/>
            <person name="Schneider S."/>
            <person name="Rohde M."/>
            <person name="Chain P."/>
            <person name="D'haeseleer P."/>
            <person name="Goker M."/>
            <person name="Bristow J."/>
            <person name="Eisen J.A."/>
            <person name="Markowitz V."/>
            <person name="Kyrpides N.C."/>
            <person name="Klenk H.P."/>
            <person name="Hugenholtz P."/>
        </authorList>
    </citation>
    <scope>NUCLEOTIDE SEQUENCE [LARGE SCALE GENOMIC DNA]</scope>
    <source>
        <strain evidence="3">ATCC 29202 / DSM 20476 / NCTC 11029 / RHS 1</strain>
    </source>
</reference>
<proteinExistence type="predicted"/>
<organism evidence="2 3">
    <name type="scientific">Slackia heliotrinireducens (strain ATCC 29202 / DSM 20476 / NCTC 11029 / RHS 1)</name>
    <name type="common">Peptococcus heliotrinreducens</name>
    <dbReference type="NCBI Taxonomy" id="471855"/>
    <lineage>
        <taxon>Bacteria</taxon>
        <taxon>Bacillati</taxon>
        <taxon>Actinomycetota</taxon>
        <taxon>Coriobacteriia</taxon>
        <taxon>Eggerthellales</taxon>
        <taxon>Eggerthellaceae</taxon>
        <taxon>Slackia</taxon>
    </lineage>
</organism>
<dbReference type="STRING" id="471855.Shel_16580"/>
<keyword evidence="3" id="KW-1185">Reference proteome</keyword>
<dbReference type="SUPFAM" id="SSF52821">
    <property type="entry name" value="Rhodanese/Cell cycle control phosphatase"/>
    <property type="match status" value="1"/>
</dbReference>
<evidence type="ECO:0000313" key="2">
    <source>
        <dbReference type="EMBL" id="ACV22677.1"/>
    </source>
</evidence>
<dbReference type="CDD" id="cd00158">
    <property type="entry name" value="RHOD"/>
    <property type="match status" value="1"/>
</dbReference>
<dbReference type="PANTHER" id="PTHR43031">
    <property type="entry name" value="FAD-DEPENDENT OXIDOREDUCTASE"/>
    <property type="match status" value="1"/>
</dbReference>
<dbReference type="Gene3D" id="3.40.250.10">
    <property type="entry name" value="Rhodanese-like domain"/>
    <property type="match status" value="1"/>
</dbReference>
<dbReference type="InterPro" id="IPR036873">
    <property type="entry name" value="Rhodanese-like_dom_sf"/>
</dbReference>
<dbReference type="EMBL" id="CP001684">
    <property type="protein sequence ID" value="ACV22677.1"/>
    <property type="molecule type" value="Genomic_DNA"/>
</dbReference>
<dbReference type="PROSITE" id="PS50206">
    <property type="entry name" value="RHODANESE_3"/>
    <property type="match status" value="1"/>
</dbReference>
<keyword evidence="2" id="KW-0808">Transferase</keyword>
<gene>
    <name evidence="2" type="ordered locus">Shel_16580</name>
</gene>
<dbReference type="SMART" id="SM00450">
    <property type="entry name" value="RHOD"/>
    <property type="match status" value="1"/>
</dbReference>
<dbReference type="InterPro" id="IPR001763">
    <property type="entry name" value="Rhodanese-like_dom"/>
</dbReference>
<dbReference type="Proteomes" id="UP000002026">
    <property type="component" value="Chromosome"/>
</dbReference>
<dbReference type="InterPro" id="IPR050229">
    <property type="entry name" value="GlpE_sulfurtransferase"/>
</dbReference>
<dbReference type="AlphaFoldDB" id="C7N6Z2"/>
<dbReference type="PANTHER" id="PTHR43031:SF1">
    <property type="entry name" value="PYRIDINE NUCLEOTIDE-DISULPHIDE OXIDOREDUCTASE"/>
    <property type="match status" value="1"/>
</dbReference>
<feature type="domain" description="Rhodanese" evidence="1">
    <location>
        <begin position="21"/>
        <end position="106"/>
    </location>
</feature>
<dbReference type="HOGENOM" id="CLU_089574_13_2_11"/>
<dbReference type="Pfam" id="PF00581">
    <property type="entry name" value="Rhodanese"/>
    <property type="match status" value="1"/>
</dbReference>
<accession>C7N6Z2</accession>
<dbReference type="RefSeq" id="WP_012798779.1">
    <property type="nucleotide sequence ID" value="NC_013165.1"/>
</dbReference>
<name>C7N6Z2_SLAHD</name>
<evidence type="ECO:0000313" key="3">
    <source>
        <dbReference type="Proteomes" id="UP000002026"/>
    </source>
</evidence>
<dbReference type="eggNOG" id="COG0607">
    <property type="taxonomic scope" value="Bacteria"/>
</dbReference>